<protein>
    <recommendedName>
        <fullName evidence="2">diguanylate cyclase</fullName>
        <ecNumber evidence="2">2.7.7.65</ecNumber>
    </recommendedName>
</protein>
<dbReference type="Gene3D" id="3.30.70.270">
    <property type="match status" value="1"/>
</dbReference>
<evidence type="ECO:0000313" key="6">
    <source>
        <dbReference type="EMBL" id="QEQ98188.1"/>
    </source>
</evidence>
<dbReference type="OrthoDB" id="9812260at2"/>
<dbReference type="GO" id="GO:0043709">
    <property type="term" value="P:cell adhesion involved in single-species biofilm formation"/>
    <property type="evidence" value="ECO:0007669"/>
    <property type="project" value="TreeGrafter"/>
</dbReference>
<dbReference type="Pfam" id="PF20975">
    <property type="entry name" value="DGCcoil"/>
    <property type="match status" value="1"/>
</dbReference>
<keyword evidence="4" id="KW-0175">Coiled coil</keyword>
<reference evidence="6 7" key="1">
    <citation type="journal article" date="2019" name="Biochem. Eng. J.">
        <title>Metabolic engineering of the marine bacteria Neptunomonas concharum for the production of acetoin and meso-2,3-butanediol from acetate.</title>
        <authorList>
            <person name="Li W."/>
            <person name="Pu N."/>
            <person name="Liu C.-X."/>
            <person name="Yuan Q.-P."/>
            <person name="Li Z.-J."/>
        </authorList>
    </citation>
    <scope>NUCLEOTIDE SEQUENCE [LARGE SCALE GENOMIC DNA]</scope>
    <source>
        <strain evidence="6 7">JCM17730</strain>
    </source>
</reference>
<dbReference type="PANTHER" id="PTHR45138">
    <property type="entry name" value="REGULATORY COMPONENTS OF SENSORY TRANSDUCTION SYSTEM"/>
    <property type="match status" value="1"/>
</dbReference>
<dbReference type="GO" id="GO:0052621">
    <property type="term" value="F:diguanylate cyclase activity"/>
    <property type="evidence" value="ECO:0007669"/>
    <property type="project" value="UniProtKB-EC"/>
</dbReference>
<proteinExistence type="predicted"/>
<dbReference type="GO" id="GO:0005886">
    <property type="term" value="C:plasma membrane"/>
    <property type="evidence" value="ECO:0007669"/>
    <property type="project" value="TreeGrafter"/>
</dbReference>
<dbReference type="InterPro" id="IPR000160">
    <property type="entry name" value="GGDEF_dom"/>
</dbReference>
<evidence type="ECO:0000256" key="3">
    <source>
        <dbReference type="ARBA" id="ARBA00034247"/>
    </source>
</evidence>
<dbReference type="Pfam" id="PF00990">
    <property type="entry name" value="GGDEF"/>
    <property type="match status" value="1"/>
</dbReference>
<evidence type="ECO:0000313" key="7">
    <source>
        <dbReference type="Proteomes" id="UP000324760"/>
    </source>
</evidence>
<organism evidence="6 7">
    <name type="scientific">Neptunomonas concharum</name>
    <dbReference type="NCBI Taxonomy" id="1031538"/>
    <lineage>
        <taxon>Bacteria</taxon>
        <taxon>Pseudomonadati</taxon>
        <taxon>Pseudomonadota</taxon>
        <taxon>Gammaproteobacteria</taxon>
        <taxon>Oceanospirillales</taxon>
        <taxon>Oceanospirillaceae</taxon>
        <taxon>Neptunomonas</taxon>
    </lineage>
</organism>
<dbReference type="EC" id="2.7.7.65" evidence="2"/>
<dbReference type="EMBL" id="CP043869">
    <property type="protein sequence ID" value="QEQ98188.1"/>
    <property type="molecule type" value="Genomic_DNA"/>
</dbReference>
<comment type="cofactor">
    <cofactor evidence="1">
        <name>Mg(2+)</name>
        <dbReference type="ChEBI" id="CHEBI:18420"/>
    </cofactor>
</comment>
<dbReference type="InterPro" id="IPR043128">
    <property type="entry name" value="Rev_trsase/Diguanyl_cyclase"/>
</dbReference>
<dbReference type="PANTHER" id="PTHR45138:SF9">
    <property type="entry name" value="DIGUANYLATE CYCLASE DGCM-RELATED"/>
    <property type="match status" value="1"/>
</dbReference>
<keyword evidence="7" id="KW-1185">Reference proteome</keyword>
<evidence type="ECO:0000256" key="2">
    <source>
        <dbReference type="ARBA" id="ARBA00012528"/>
    </source>
</evidence>
<dbReference type="AlphaFoldDB" id="A0A5P1REX9"/>
<comment type="catalytic activity">
    <reaction evidence="3">
        <text>2 GTP = 3',3'-c-di-GMP + 2 diphosphate</text>
        <dbReference type="Rhea" id="RHEA:24898"/>
        <dbReference type="ChEBI" id="CHEBI:33019"/>
        <dbReference type="ChEBI" id="CHEBI:37565"/>
        <dbReference type="ChEBI" id="CHEBI:58805"/>
        <dbReference type="EC" id="2.7.7.65"/>
    </reaction>
</comment>
<feature type="domain" description="GGDEF" evidence="5">
    <location>
        <begin position="383"/>
        <end position="513"/>
    </location>
</feature>
<dbReference type="KEGG" id="ncu:F0U83_16540"/>
<dbReference type="FunFam" id="3.30.70.270:FF:000001">
    <property type="entry name" value="Diguanylate cyclase domain protein"/>
    <property type="match status" value="1"/>
</dbReference>
<gene>
    <name evidence="6" type="ORF">F0U83_16540</name>
</gene>
<evidence type="ECO:0000256" key="1">
    <source>
        <dbReference type="ARBA" id="ARBA00001946"/>
    </source>
</evidence>
<name>A0A5P1REX9_9GAMM</name>
<dbReference type="GO" id="GO:1902201">
    <property type="term" value="P:negative regulation of bacterial-type flagellum-dependent cell motility"/>
    <property type="evidence" value="ECO:0007669"/>
    <property type="project" value="TreeGrafter"/>
</dbReference>
<dbReference type="SMART" id="SM00267">
    <property type="entry name" value="GGDEF"/>
    <property type="match status" value="1"/>
</dbReference>
<dbReference type="SUPFAM" id="SSF55073">
    <property type="entry name" value="Nucleotide cyclase"/>
    <property type="match status" value="1"/>
</dbReference>
<dbReference type="CDD" id="cd01949">
    <property type="entry name" value="GGDEF"/>
    <property type="match status" value="1"/>
</dbReference>
<dbReference type="PROSITE" id="PS50887">
    <property type="entry name" value="GGDEF"/>
    <property type="match status" value="1"/>
</dbReference>
<accession>A0A5P1REX9</accession>
<dbReference type="InterPro" id="IPR050469">
    <property type="entry name" value="Diguanylate_Cyclase"/>
</dbReference>
<dbReference type="Proteomes" id="UP000324760">
    <property type="component" value="Chromosome"/>
</dbReference>
<feature type="coiled-coil region" evidence="4">
    <location>
        <begin position="318"/>
        <end position="352"/>
    </location>
</feature>
<dbReference type="NCBIfam" id="TIGR00254">
    <property type="entry name" value="GGDEF"/>
    <property type="match status" value="1"/>
</dbReference>
<evidence type="ECO:0000256" key="4">
    <source>
        <dbReference type="SAM" id="Coils"/>
    </source>
</evidence>
<dbReference type="InterPro" id="IPR048516">
    <property type="entry name" value="DGCcoil"/>
</dbReference>
<sequence>MSKEQIDWKKKYKEAAMELERLENSREGELLRLAISQLMIGLQGQSPDLDKALVLLRSSLHDEKAPISRKILTPVERSIRSLDASRESSSKALLDVLHRWLLSIKKALNAESPLSDKLLELERSVAGASESLYQLPGFISQLVELQSELISIGHTPAEGSEASGEDTSVQLEMIADELLQLVGVLNLTTDGRRAADDLSRKIDKGISIADLAPILTRICELIQQATDASQEDFESYLLNLNSQLAEVQGFLQESHSEQQVSSIAHRELDLQVRADVGQIHQAVEDSNDLSELKVSVSRQLAGIVKAMDHFKQGEEQRDNRLQKRYDDLMAHVTEMEEETRRVKAHMEEERQKARTDALTGLPNRAAYDDHMAKEFERWSRYQQSFSVAIGDLDFFKKVNDTYGHLAGDKVLKLVARVLSKNLRTSDFIARFGGEEFVVLMPSTTAEEGARAIDKLRASISKSPFNFHGKPVTITMSFGITQTQDADTPDDLFGRADKALYEAKQKGRDRVCIA</sequence>
<dbReference type="InterPro" id="IPR029787">
    <property type="entry name" value="Nucleotide_cyclase"/>
</dbReference>
<evidence type="ECO:0000259" key="5">
    <source>
        <dbReference type="PROSITE" id="PS50887"/>
    </source>
</evidence>
<dbReference type="RefSeq" id="WP_138985845.1">
    <property type="nucleotide sequence ID" value="NZ_CP043869.1"/>
</dbReference>
<feature type="coiled-coil region" evidence="4">
    <location>
        <begin position="5"/>
        <end position="32"/>
    </location>
</feature>